<comment type="subcellular location">
    <subcellularLocation>
        <location evidence="1">Cell membrane</location>
    </subcellularLocation>
</comment>
<keyword evidence="3 7" id="KW-0472">Membrane</keyword>
<sequence length="566" mass="60903">MKLNIRTKLVSSFSVVLALLITISAVSYLSMGRMGDKAEEIDEIWTPSLVYLGVMNGNNSDIQRILLKLILTEEASEETRLDSRITETVTELMKNKEAYYKLIQSDNERQIYEAFNRDILAYIEGVPPVLQAKQEDNITLANKRQLELHPLWEKANDNLGKLITINQKGAAAAAQDSVDIYHSSSLLVIVVSIFSVLLGIGVALYISNLISKPLLQISQSALAISEGDLTGDVITVKNRDEIGSLADSFNLMKQNLIQLLSQIKNSSELVAASSEELLASAEQNSQATQMIAGSIQEVASGSDTQVKSVDQSAVVINEMSAGVQQIASSAQTVSLTSNESLTLAKEGNQSMEEMAKQMETINQSIQQAGQAIKSLGKRSLEIDQIVEVITGISSQTNLLALNAAIEAARAGEHGRGFAVVADEVRKLAEQSASSAQQISQLISSIQLDTNEAVQSMELGNKELSLGIKLAEFSGESFRKILSSIETVSQQVHEISSSSEQIAAGTEQVVKSIDHVSQLALTSSSGAQNVSAATEEQLASMEEIASSANSLSMMAEEMQEAAGQFKV</sequence>
<dbReference type="CDD" id="cd11386">
    <property type="entry name" value="MCP_signal"/>
    <property type="match status" value="1"/>
</dbReference>
<dbReference type="Pfam" id="PF12729">
    <property type="entry name" value="4HB_MCP_1"/>
    <property type="match status" value="1"/>
</dbReference>
<gene>
    <name evidence="10" type="ORF">CGZ90_01600</name>
</gene>
<evidence type="ECO:0000256" key="6">
    <source>
        <dbReference type="PROSITE-ProRule" id="PRU00284"/>
    </source>
</evidence>
<keyword evidence="11" id="KW-1185">Reference proteome</keyword>
<dbReference type="SMART" id="SM00304">
    <property type="entry name" value="HAMP"/>
    <property type="match status" value="1"/>
</dbReference>
<feature type="domain" description="Methyl-accepting transducer" evidence="8">
    <location>
        <begin position="280"/>
        <end position="516"/>
    </location>
</feature>
<evidence type="ECO:0008006" key="12">
    <source>
        <dbReference type="Google" id="ProtNLM"/>
    </source>
</evidence>
<dbReference type="InterPro" id="IPR004090">
    <property type="entry name" value="Chemotax_Me-accpt_rcpt"/>
</dbReference>
<evidence type="ECO:0000256" key="1">
    <source>
        <dbReference type="ARBA" id="ARBA00004236"/>
    </source>
</evidence>
<dbReference type="Proteomes" id="UP000215059">
    <property type="component" value="Unassembled WGS sequence"/>
</dbReference>
<dbReference type="CDD" id="cd06225">
    <property type="entry name" value="HAMP"/>
    <property type="match status" value="1"/>
</dbReference>
<dbReference type="PRINTS" id="PR00260">
    <property type="entry name" value="CHEMTRNSDUCR"/>
</dbReference>
<evidence type="ECO:0000256" key="5">
    <source>
        <dbReference type="ARBA" id="ARBA00029447"/>
    </source>
</evidence>
<dbReference type="PANTHER" id="PTHR32089:SF112">
    <property type="entry name" value="LYSOZYME-LIKE PROTEIN-RELATED"/>
    <property type="match status" value="1"/>
</dbReference>
<dbReference type="GO" id="GO:0004888">
    <property type="term" value="F:transmembrane signaling receptor activity"/>
    <property type="evidence" value="ECO:0007669"/>
    <property type="project" value="InterPro"/>
</dbReference>
<dbReference type="GO" id="GO:0007165">
    <property type="term" value="P:signal transduction"/>
    <property type="evidence" value="ECO:0007669"/>
    <property type="project" value="UniProtKB-KW"/>
</dbReference>
<evidence type="ECO:0000256" key="3">
    <source>
        <dbReference type="ARBA" id="ARBA00023136"/>
    </source>
</evidence>
<comment type="similarity">
    <text evidence="5">Belongs to the methyl-accepting chemotaxis (MCP) protein family.</text>
</comment>
<dbReference type="PROSITE" id="PS50885">
    <property type="entry name" value="HAMP"/>
    <property type="match status" value="1"/>
</dbReference>
<comment type="caution">
    <text evidence="10">The sequence shown here is derived from an EMBL/GenBank/DDBJ whole genome shotgun (WGS) entry which is preliminary data.</text>
</comment>
<evidence type="ECO:0000259" key="8">
    <source>
        <dbReference type="PROSITE" id="PS50111"/>
    </source>
</evidence>
<dbReference type="OrthoDB" id="358716at2"/>
<dbReference type="Gene3D" id="1.10.287.950">
    <property type="entry name" value="Methyl-accepting chemotaxis protein"/>
    <property type="match status" value="1"/>
</dbReference>
<dbReference type="RefSeq" id="WP_094250584.1">
    <property type="nucleotide sequence ID" value="NZ_JBHLXL010000001.1"/>
</dbReference>
<dbReference type="FunFam" id="1.10.287.950:FF:000001">
    <property type="entry name" value="Methyl-accepting chemotaxis sensory transducer"/>
    <property type="match status" value="1"/>
</dbReference>
<evidence type="ECO:0000256" key="4">
    <source>
        <dbReference type="ARBA" id="ARBA00023224"/>
    </source>
</evidence>
<dbReference type="InterPro" id="IPR003660">
    <property type="entry name" value="HAMP_dom"/>
</dbReference>
<name>A0A235FCG1_9BACL</name>
<feature type="transmembrane region" description="Helical" evidence="7">
    <location>
        <begin position="186"/>
        <end position="206"/>
    </location>
</feature>
<evidence type="ECO:0000256" key="7">
    <source>
        <dbReference type="SAM" id="Phobius"/>
    </source>
</evidence>
<dbReference type="GO" id="GO:0006935">
    <property type="term" value="P:chemotaxis"/>
    <property type="evidence" value="ECO:0007669"/>
    <property type="project" value="InterPro"/>
</dbReference>
<dbReference type="InterPro" id="IPR024478">
    <property type="entry name" value="HlyB_4HB_MCP"/>
</dbReference>
<dbReference type="SUPFAM" id="SSF58104">
    <property type="entry name" value="Methyl-accepting chemotaxis protein (MCP) signaling domain"/>
    <property type="match status" value="1"/>
</dbReference>
<dbReference type="PANTHER" id="PTHR32089">
    <property type="entry name" value="METHYL-ACCEPTING CHEMOTAXIS PROTEIN MCPB"/>
    <property type="match status" value="1"/>
</dbReference>
<keyword evidence="2" id="KW-1003">Cell membrane</keyword>
<evidence type="ECO:0000256" key="2">
    <source>
        <dbReference type="ARBA" id="ARBA00022475"/>
    </source>
</evidence>
<evidence type="ECO:0000259" key="9">
    <source>
        <dbReference type="PROSITE" id="PS50885"/>
    </source>
</evidence>
<organism evidence="10 11">
    <name type="scientific">Fictibacillus aquaticus</name>
    <dbReference type="NCBI Taxonomy" id="2021314"/>
    <lineage>
        <taxon>Bacteria</taxon>
        <taxon>Bacillati</taxon>
        <taxon>Bacillota</taxon>
        <taxon>Bacilli</taxon>
        <taxon>Bacillales</taxon>
        <taxon>Fictibacillaceae</taxon>
        <taxon>Fictibacillus</taxon>
    </lineage>
</organism>
<accession>A0A235FCG1</accession>
<dbReference type="AlphaFoldDB" id="A0A235FCG1"/>
<feature type="domain" description="HAMP" evidence="9">
    <location>
        <begin position="208"/>
        <end position="261"/>
    </location>
</feature>
<dbReference type="SMART" id="SM00283">
    <property type="entry name" value="MA"/>
    <property type="match status" value="1"/>
</dbReference>
<dbReference type="Pfam" id="PF00672">
    <property type="entry name" value="HAMP"/>
    <property type="match status" value="1"/>
</dbReference>
<dbReference type="PROSITE" id="PS50111">
    <property type="entry name" value="CHEMOTAXIS_TRANSDUC_2"/>
    <property type="match status" value="1"/>
</dbReference>
<reference evidence="10 11" key="1">
    <citation type="submission" date="2017-07" db="EMBL/GenBank/DDBJ databases">
        <title>Fictibacillus sp. nov. GDSW-R2A3 Genome sequencing and assembly.</title>
        <authorList>
            <person name="Mayilraj S."/>
        </authorList>
    </citation>
    <scope>NUCLEOTIDE SEQUENCE [LARGE SCALE GENOMIC DNA]</scope>
    <source>
        <strain evidence="10 11">GDSW-R2A3</strain>
    </source>
</reference>
<dbReference type="Pfam" id="PF00015">
    <property type="entry name" value="MCPsignal"/>
    <property type="match status" value="1"/>
</dbReference>
<keyword evidence="7" id="KW-0812">Transmembrane</keyword>
<protein>
    <recommendedName>
        <fullName evidence="12">Methyl-accepting chemotaxis protein</fullName>
    </recommendedName>
</protein>
<dbReference type="Gene3D" id="1.10.8.500">
    <property type="entry name" value="HAMP domain in histidine kinase"/>
    <property type="match status" value="1"/>
</dbReference>
<keyword evidence="4 6" id="KW-0807">Transducer</keyword>
<dbReference type="InterPro" id="IPR004089">
    <property type="entry name" value="MCPsignal_dom"/>
</dbReference>
<proteinExistence type="inferred from homology"/>
<dbReference type="EMBL" id="NOII01000001">
    <property type="protein sequence ID" value="OYD58623.1"/>
    <property type="molecule type" value="Genomic_DNA"/>
</dbReference>
<dbReference type="GO" id="GO:0005886">
    <property type="term" value="C:plasma membrane"/>
    <property type="evidence" value="ECO:0007669"/>
    <property type="project" value="UniProtKB-SubCell"/>
</dbReference>
<evidence type="ECO:0000313" key="10">
    <source>
        <dbReference type="EMBL" id="OYD58623.1"/>
    </source>
</evidence>
<keyword evidence="7" id="KW-1133">Transmembrane helix</keyword>
<evidence type="ECO:0000313" key="11">
    <source>
        <dbReference type="Proteomes" id="UP000215059"/>
    </source>
</evidence>